<dbReference type="Proteomes" id="UP001550850">
    <property type="component" value="Unassembled WGS sequence"/>
</dbReference>
<name>A0ABV2YI62_9ACTN</name>
<feature type="domain" description="Fe-containing alcohol dehydrogenase-like C-terminal" evidence="1">
    <location>
        <begin position="4"/>
        <end position="165"/>
    </location>
</feature>
<dbReference type="PANTHER" id="PTHR11496:SF83">
    <property type="entry name" value="HYDROXYACID-OXOACID TRANSHYDROGENASE, MITOCHONDRIAL"/>
    <property type="match status" value="1"/>
</dbReference>
<dbReference type="InterPro" id="IPR018211">
    <property type="entry name" value="ADH_Fe_CS"/>
</dbReference>
<accession>A0ABV2YI62</accession>
<dbReference type="GO" id="GO:0004022">
    <property type="term" value="F:alcohol dehydrogenase (NAD+) activity"/>
    <property type="evidence" value="ECO:0007669"/>
    <property type="project" value="UniProtKB-EC"/>
</dbReference>
<dbReference type="InterPro" id="IPR056798">
    <property type="entry name" value="ADH_Fe_C"/>
</dbReference>
<evidence type="ECO:0000259" key="1">
    <source>
        <dbReference type="Pfam" id="PF25137"/>
    </source>
</evidence>
<keyword evidence="3" id="KW-1185">Reference proteome</keyword>
<dbReference type="SUPFAM" id="SSF56796">
    <property type="entry name" value="Dehydroquinate synthase-like"/>
    <property type="match status" value="1"/>
</dbReference>
<evidence type="ECO:0000313" key="2">
    <source>
        <dbReference type="EMBL" id="MEU3555422.1"/>
    </source>
</evidence>
<keyword evidence="2" id="KW-0560">Oxidoreductase</keyword>
<comment type="caution">
    <text evidence="2">The sequence shown here is derived from an EMBL/GenBank/DDBJ whole genome shotgun (WGS) entry which is preliminary data.</text>
</comment>
<dbReference type="Gene3D" id="1.20.1090.10">
    <property type="entry name" value="Dehydroquinate synthase-like - alpha domain"/>
    <property type="match status" value="1"/>
</dbReference>
<gene>
    <name evidence="2" type="ORF">AB0E65_14570</name>
</gene>
<reference evidence="2 3" key="1">
    <citation type="submission" date="2024-06" db="EMBL/GenBank/DDBJ databases">
        <title>The Natural Products Discovery Center: Release of the First 8490 Sequenced Strains for Exploring Actinobacteria Biosynthetic Diversity.</title>
        <authorList>
            <person name="Kalkreuter E."/>
            <person name="Kautsar S.A."/>
            <person name="Yang D."/>
            <person name="Bader C.D."/>
            <person name="Teijaro C.N."/>
            <person name="Fluegel L."/>
            <person name="Davis C.M."/>
            <person name="Simpson J.R."/>
            <person name="Lauterbach L."/>
            <person name="Steele A.D."/>
            <person name="Gui C."/>
            <person name="Meng S."/>
            <person name="Li G."/>
            <person name="Viehrig K."/>
            <person name="Ye F."/>
            <person name="Su P."/>
            <person name="Kiefer A.F."/>
            <person name="Nichols A."/>
            <person name="Cepeda A.J."/>
            <person name="Yan W."/>
            <person name="Fan B."/>
            <person name="Jiang Y."/>
            <person name="Adhikari A."/>
            <person name="Zheng C.-J."/>
            <person name="Schuster L."/>
            <person name="Cowan T.M."/>
            <person name="Smanski M.J."/>
            <person name="Chevrette M.G."/>
            <person name="De Carvalho L.P.S."/>
            <person name="Shen B."/>
        </authorList>
    </citation>
    <scope>NUCLEOTIDE SEQUENCE [LARGE SCALE GENOMIC DNA]</scope>
    <source>
        <strain evidence="2 3">NPDC038104</strain>
    </source>
</reference>
<dbReference type="PROSITE" id="PS00060">
    <property type="entry name" value="ADH_IRON_2"/>
    <property type="match status" value="1"/>
</dbReference>
<dbReference type="PANTHER" id="PTHR11496">
    <property type="entry name" value="ALCOHOL DEHYDROGENASE"/>
    <property type="match status" value="1"/>
</dbReference>
<dbReference type="InterPro" id="IPR039697">
    <property type="entry name" value="Alcohol_dehydrogenase_Fe"/>
</dbReference>
<dbReference type="EC" id="1.1.1.1" evidence="2"/>
<proteinExistence type="predicted"/>
<organism evidence="2 3">
    <name type="scientific">Streptomyces fragilis</name>
    <dbReference type="NCBI Taxonomy" id="67301"/>
    <lineage>
        <taxon>Bacteria</taxon>
        <taxon>Bacillati</taxon>
        <taxon>Actinomycetota</taxon>
        <taxon>Actinomycetes</taxon>
        <taxon>Kitasatosporales</taxon>
        <taxon>Streptomycetaceae</taxon>
        <taxon>Streptomyces</taxon>
    </lineage>
</organism>
<sequence length="167" mass="18177">GAPEAREKMHNAGTIAGMAFGNAFLGIVHAMSHTLGATFHIAHGRTNAVLLPHVIRYNGTVPAKLTGWPKYESYRAPERFQDIARTLGLPAATPAEGVESLAVAVERLREAVGIEPTFRSLGVDEETFLAALPQQALNAYEDQCAPANPRMPMLDDMRRLMRDAYHG</sequence>
<dbReference type="Pfam" id="PF25137">
    <property type="entry name" value="ADH_Fe_C"/>
    <property type="match status" value="1"/>
</dbReference>
<feature type="non-terminal residue" evidence="2">
    <location>
        <position position="1"/>
    </location>
</feature>
<dbReference type="EMBL" id="JBEZUR010000018">
    <property type="protein sequence ID" value="MEU3555422.1"/>
    <property type="molecule type" value="Genomic_DNA"/>
</dbReference>
<evidence type="ECO:0000313" key="3">
    <source>
        <dbReference type="Proteomes" id="UP001550850"/>
    </source>
</evidence>
<protein>
    <submittedName>
        <fullName evidence="2">Iron-containing alcohol dehydrogenase</fullName>
        <ecNumber evidence="2">1.1.1.1</ecNumber>
    </submittedName>
</protein>